<protein>
    <submittedName>
        <fullName evidence="2">Uncharacterized protein</fullName>
    </submittedName>
</protein>
<dbReference type="OrthoDB" id="2755811at2759"/>
<comment type="caution">
    <text evidence="2">The sequence shown here is derived from an EMBL/GenBank/DDBJ whole genome shotgun (WGS) entry which is preliminary data.</text>
</comment>
<dbReference type="AlphaFoldDB" id="A0A9P5PQF7"/>
<feature type="region of interest" description="Disordered" evidence="1">
    <location>
        <begin position="156"/>
        <end position="190"/>
    </location>
</feature>
<sequence>MSDYVLDMDLINNPDHVSTPGAMSNYISGMDFDPNELIKYDNGHKSEGSTYKDNKLAGENSDSGFDYEAAMEELKKACREAKTQKTKNKKGKTSPEQKKAQKCAVCDAVSRAQTIQPNESIDVVKTNKKRPSTNAEASNMQNQAYKVSKSKISLSNSGTLTKAGTETNDKELTELEEPKGEFDEDESPTVTAATFRKPLPCVGQLAGVSLMPANMSKIYGKECHGTGLVQPASVKCQTITKANLPISSAADLCKWETDYMPHIYDFVGAEEYQFGLSNNVELKYLIKNHWVTVYPLLKEYKDHLAIGPLVHSQICTYRSEFGKKALKLVGQTLNDQLCSVEDCADFVANQLEEEAWAYSSPGLMRETSAGAMRGPFILATFAHHCKITKMFKAKSDFGFPCGALAVSAAAVLRALKAKEEEQKKDGCGWVSKNTKDSFGEAPWADYCGKYFKMICKASDKKWMAIFDVTKEHINTRKLVKQVAEKMVADEGEDVAEQRETLVLVLSN</sequence>
<gene>
    <name evidence="2" type="ORF">BDP27DRAFT_1420154</name>
</gene>
<feature type="compositionally biased region" description="Polar residues" evidence="1">
    <location>
        <begin position="156"/>
        <end position="166"/>
    </location>
</feature>
<reference evidence="2" key="1">
    <citation type="submission" date="2020-11" db="EMBL/GenBank/DDBJ databases">
        <authorList>
            <consortium name="DOE Joint Genome Institute"/>
            <person name="Ahrendt S."/>
            <person name="Riley R."/>
            <person name="Andreopoulos W."/>
            <person name="Labutti K."/>
            <person name="Pangilinan J."/>
            <person name="Ruiz-Duenas F.J."/>
            <person name="Barrasa J.M."/>
            <person name="Sanchez-Garcia M."/>
            <person name="Camarero S."/>
            <person name="Miyauchi S."/>
            <person name="Serrano A."/>
            <person name="Linde D."/>
            <person name="Babiker R."/>
            <person name="Drula E."/>
            <person name="Ayuso-Fernandez I."/>
            <person name="Pacheco R."/>
            <person name="Padilla G."/>
            <person name="Ferreira P."/>
            <person name="Barriuso J."/>
            <person name="Kellner H."/>
            <person name="Castanera R."/>
            <person name="Alfaro M."/>
            <person name="Ramirez L."/>
            <person name="Pisabarro A.G."/>
            <person name="Kuo A."/>
            <person name="Tritt A."/>
            <person name="Lipzen A."/>
            <person name="He G."/>
            <person name="Yan M."/>
            <person name="Ng V."/>
            <person name="Cullen D."/>
            <person name="Martin F."/>
            <person name="Rosso M.-N."/>
            <person name="Henrissat B."/>
            <person name="Hibbett D."/>
            <person name="Martinez A.T."/>
            <person name="Grigoriev I.V."/>
        </authorList>
    </citation>
    <scope>NUCLEOTIDE SEQUENCE</scope>
    <source>
        <strain evidence="2">AH 40177</strain>
    </source>
</reference>
<name>A0A9P5PQF7_9AGAR</name>
<evidence type="ECO:0000256" key="1">
    <source>
        <dbReference type="SAM" id="MobiDB-lite"/>
    </source>
</evidence>
<proteinExistence type="predicted"/>
<dbReference type="EMBL" id="JADNRY010000042">
    <property type="protein sequence ID" value="KAF9070274.1"/>
    <property type="molecule type" value="Genomic_DNA"/>
</dbReference>
<dbReference type="Proteomes" id="UP000772434">
    <property type="component" value="Unassembled WGS sequence"/>
</dbReference>
<organism evidence="2 3">
    <name type="scientific">Rhodocollybia butyracea</name>
    <dbReference type="NCBI Taxonomy" id="206335"/>
    <lineage>
        <taxon>Eukaryota</taxon>
        <taxon>Fungi</taxon>
        <taxon>Dikarya</taxon>
        <taxon>Basidiomycota</taxon>
        <taxon>Agaricomycotina</taxon>
        <taxon>Agaricomycetes</taxon>
        <taxon>Agaricomycetidae</taxon>
        <taxon>Agaricales</taxon>
        <taxon>Marasmiineae</taxon>
        <taxon>Omphalotaceae</taxon>
        <taxon>Rhodocollybia</taxon>
    </lineage>
</organism>
<evidence type="ECO:0000313" key="3">
    <source>
        <dbReference type="Proteomes" id="UP000772434"/>
    </source>
</evidence>
<feature type="compositionally biased region" description="Basic and acidic residues" evidence="1">
    <location>
        <begin position="167"/>
        <end position="181"/>
    </location>
</feature>
<accession>A0A9P5PQF7</accession>
<feature type="region of interest" description="Disordered" evidence="1">
    <location>
        <begin position="80"/>
        <end position="99"/>
    </location>
</feature>
<keyword evidence="3" id="KW-1185">Reference proteome</keyword>
<evidence type="ECO:0000313" key="2">
    <source>
        <dbReference type="EMBL" id="KAF9070274.1"/>
    </source>
</evidence>